<dbReference type="PANTHER" id="PTHR14097">
    <property type="entry name" value="OXIDOREDUCTASE HTATIP2"/>
    <property type="match status" value="1"/>
</dbReference>
<dbReference type="Proteomes" id="UP000216354">
    <property type="component" value="Unassembled WGS sequence"/>
</dbReference>
<keyword evidence="2" id="KW-1185">Reference proteome</keyword>
<dbReference type="SUPFAM" id="SSF51735">
    <property type="entry name" value="NAD(P)-binding Rossmann-fold domains"/>
    <property type="match status" value="1"/>
</dbReference>
<dbReference type="Gene3D" id="3.40.50.720">
    <property type="entry name" value="NAD(P)-binding Rossmann-like Domain"/>
    <property type="match status" value="1"/>
</dbReference>
<protein>
    <submittedName>
        <fullName evidence="1">NAD-dependent dehydratase</fullName>
    </submittedName>
</protein>
<dbReference type="RefSeq" id="WP_094832025.1">
    <property type="nucleotide sequence ID" value="NZ_NEVR01000003.1"/>
</dbReference>
<evidence type="ECO:0000313" key="1">
    <source>
        <dbReference type="EMBL" id="OZI63983.1"/>
    </source>
</evidence>
<dbReference type="InterPro" id="IPR036291">
    <property type="entry name" value="NAD(P)-bd_dom_sf"/>
</dbReference>
<name>A0ABX4EY33_9BORD</name>
<reference evidence="1 2" key="1">
    <citation type="submission" date="2017-05" db="EMBL/GenBank/DDBJ databases">
        <title>Complete and WGS of Bordetella genogroups.</title>
        <authorList>
            <person name="Spilker T."/>
            <person name="Lipuma J."/>
        </authorList>
    </citation>
    <scope>NUCLEOTIDE SEQUENCE [LARGE SCALE GENOMIC DNA]</scope>
    <source>
        <strain evidence="1 2">AU9795</strain>
    </source>
</reference>
<dbReference type="PANTHER" id="PTHR14097:SF7">
    <property type="entry name" value="OXIDOREDUCTASE HTATIP2"/>
    <property type="match status" value="1"/>
</dbReference>
<sequence length="209" mass="22170">MRLLLVGATGLVGGHVLRLALADARITQVTAPVRRALPQAAGLLAPQVDYAALPPDAPWWQADAVICTLGTTIRTAGSQAAFRRVDHDYPLAVARLARAAGTPVYVLNSAIGADAGSRFFYNRVKGELERDLQAEGFASLTFVRPGLIGGRREEFRAGERIMQGLLGALGPVLPARWRLNPAPRIAAALLEAAVQARPGVHVITADTLT</sequence>
<evidence type="ECO:0000313" key="2">
    <source>
        <dbReference type="Proteomes" id="UP000216354"/>
    </source>
</evidence>
<proteinExistence type="predicted"/>
<comment type="caution">
    <text evidence="1">The sequence shown here is derived from an EMBL/GenBank/DDBJ whole genome shotgun (WGS) entry which is preliminary data.</text>
</comment>
<organism evidence="1 2">
    <name type="scientific">Bordetella genomosp. 1</name>
    <dbReference type="NCBI Taxonomy" id="1395607"/>
    <lineage>
        <taxon>Bacteria</taxon>
        <taxon>Pseudomonadati</taxon>
        <taxon>Pseudomonadota</taxon>
        <taxon>Betaproteobacteria</taxon>
        <taxon>Burkholderiales</taxon>
        <taxon>Alcaligenaceae</taxon>
        <taxon>Bordetella</taxon>
    </lineage>
</organism>
<accession>A0ABX4EY33</accession>
<gene>
    <name evidence="1" type="ORF">CAL27_15460</name>
</gene>
<dbReference type="EMBL" id="NEVR01000003">
    <property type="protein sequence ID" value="OZI63983.1"/>
    <property type="molecule type" value="Genomic_DNA"/>
</dbReference>